<dbReference type="Pfam" id="PF01925">
    <property type="entry name" value="TauE"/>
    <property type="match status" value="1"/>
</dbReference>
<evidence type="ECO:0000313" key="9">
    <source>
        <dbReference type="EMBL" id="MCM6772662.1"/>
    </source>
</evidence>
<evidence type="ECO:0000256" key="5">
    <source>
        <dbReference type="ARBA" id="ARBA00022692"/>
    </source>
</evidence>
<keyword evidence="3" id="KW-0813">Transport</keyword>
<evidence type="ECO:0000256" key="4">
    <source>
        <dbReference type="ARBA" id="ARBA00022475"/>
    </source>
</evidence>
<keyword evidence="7 8" id="KW-0472">Membrane</keyword>
<dbReference type="PANTHER" id="PTHR30269:SF0">
    <property type="entry name" value="MEMBRANE TRANSPORTER PROTEIN YFCA-RELATED"/>
    <property type="match status" value="1"/>
</dbReference>
<evidence type="ECO:0000256" key="1">
    <source>
        <dbReference type="ARBA" id="ARBA00004651"/>
    </source>
</evidence>
<comment type="similarity">
    <text evidence="2 8">Belongs to the 4-toluene sulfonate uptake permease (TSUP) (TC 2.A.102) family.</text>
</comment>
<dbReference type="PANTHER" id="PTHR30269">
    <property type="entry name" value="TRANSMEMBRANE PROTEIN YFCA"/>
    <property type="match status" value="1"/>
</dbReference>
<evidence type="ECO:0000256" key="6">
    <source>
        <dbReference type="ARBA" id="ARBA00022989"/>
    </source>
</evidence>
<feature type="transmembrane region" description="Helical" evidence="8">
    <location>
        <begin position="102"/>
        <end position="121"/>
    </location>
</feature>
<keyword evidence="10" id="KW-1185">Reference proteome</keyword>
<dbReference type="GO" id="GO:0005886">
    <property type="term" value="C:plasma membrane"/>
    <property type="evidence" value="ECO:0007669"/>
    <property type="project" value="UniProtKB-SubCell"/>
</dbReference>
<feature type="transmembrane region" description="Helical" evidence="8">
    <location>
        <begin position="46"/>
        <end position="63"/>
    </location>
</feature>
<dbReference type="InterPro" id="IPR002781">
    <property type="entry name" value="TM_pro_TauE-like"/>
</dbReference>
<dbReference type="RefSeq" id="WP_251909618.1">
    <property type="nucleotide sequence ID" value="NZ_JAMRXG010000002.1"/>
</dbReference>
<evidence type="ECO:0000256" key="8">
    <source>
        <dbReference type="RuleBase" id="RU363041"/>
    </source>
</evidence>
<comment type="subcellular location">
    <subcellularLocation>
        <location evidence="1 8">Cell membrane</location>
        <topology evidence="1 8">Multi-pass membrane protein</topology>
    </subcellularLocation>
</comment>
<keyword evidence="4 8" id="KW-1003">Cell membrane</keyword>
<proteinExistence type="inferred from homology"/>
<organism evidence="9 10">
    <name type="scientific">Nocardia pulmonis</name>
    <dbReference type="NCBI Taxonomy" id="2951408"/>
    <lineage>
        <taxon>Bacteria</taxon>
        <taxon>Bacillati</taxon>
        <taxon>Actinomycetota</taxon>
        <taxon>Actinomycetes</taxon>
        <taxon>Mycobacteriales</taxon>
        <taxon>Nocardiaceae</taxon>
        <taxon>Nocardia</taxon>
    </lineage>
</organism>
<dbReference type="EMBL" id="JAMRXG010000002">
    <property type="protein sequence ID" value="MCM6772662.1"/>
    <property type="molecule type" value="Genomic_DNA"/>
</dbReference>
<gene>
    <name evidence="9" type="ORF">NDR86_04140</name>
</gene>
<feature type="transmembrane region" description="Helical" evidence="8">
    <location>
        <begin position="235"/>
        <end position="253"/>
    </location>
</feature>
<keyword evidence="5 8" id="KW-0812">Transmembrane</keyword>
<accession>A0A9X2E1U7</accession>
<evidence type="ECO:0000256" key="2">
    <source>
        <dbReference type="ARBA" id="ARBA00009142"/>
    </source>
</evidence>
<keyword evidence="6 8" id="KW-1133">Transmembrane helix</keyword>
<name>A0A9X2E1U7_9NOCA</name>
<feature type="transmembrane region" description="Helical" evidence="8">
    <location>
        <begin position="7"/>
        <end position="34"/>
    </location>
</feature>
<dbReference type="InterPro" id="IPR052017">
    <property type="entry name" value="TSUP"/>
</dbReference>
<protein>
    <recommendedName>
        <fullName evidence="8">Probable membrane transporter protein</fullName>
    </recommendedName>
</protein>
<evidence type="ECO:0000256" key="7">
    <source>
        <dbReference type="ARBA" id="ARBA00023136"/>
    </source>
</evidence>
<comment type="caution">
    <text evidence="9">The sequence shown here is derived from an EMBL/GenBank/DDBJ whole genome shotgun (WGS) entry which is preliminary data.</text>
</comment>
<sequence length="254" mass="25961">MTWIEQLAVFAAGIAAGGINTIVGSGTLITFPVLLALGYPPVTANVSNTIGLVPGGVSGVWGYRRELAGQRVRLLRLGSATLLGATAGAVLLLTLPPGAFKAIVPVLIVAALVLVVVQPRLSRWVKRRREQGGAAPAHGGALLWLAVLGTGGYGGYFGAAQGVLLMGLLGVFVHEDIQRLNGVKNYLALLANAVSAVIFVFVAEVSWQAAGLIAVGSIIGGQLGATVGRRLAPNALRAVIVVVGTIAVVRLLLS</sequence>
<evidence type="ECO:0000256" key="3">
    <source>
        <dbReference type="ARBA" id="ARBA00022448"/>
    </source>
</evidence>
<dbReference type="AlphaFoldDB" id="A0A9X2E1U7"/>
<reference evidence="9" key="1">
    <citation type="submission" date="2022-06" db="EMBL/GenBank/DDBJ databases">
        <title>Novel species in genus nocardia.</title>
        <authorList>
            <person name="Li F."/>
        </authorList>
    </citation>
    <scope>NUCLEOTIDE SEQUENCE</scope>
    <source>
        <strain evidence="9">CDC141</strain>
    </source>
</reference>
<feature type="transmembrane region" description="Helical" evidence="8">
    <location>
        <begin position="75"/>
        <end position="96"/>
    </location>
</feature>
<feature type="transmembrane region" description="Helical" evidence="8">
    <location>
        <begin position="133"/>
        <end position="150"/>
    </location>
</feature>
<evidence type="ECO:0000313" key="10">
    <source>
        <dbReference type="Proteomes" id="UP001139157"/>
    </source>
</evidence>
<dbReference type="Proteomes" id="UP001139157">
    <property type="component" value="Unassembled WGS sequence"/>
</dbReference>